<organism evidence="1 2">
    <name type="scientific">Populus deltoides</name>
    <name type="common">Eastern poplar</name>
    <name type="synonym">Eastern cottonwood</name>
    <dbReference type="NCBI Taxonomy" id="3696"/>
    <lineage>
        <taxon>Eukaryota</taxon>
        <taxon>Viridiplantae</taxon>
        <taxon>Streptophyta</taxon>
        <taxon>Embryophyta</taxon>
        <taxon>Tracheophyta</taxon>
        <taxon>Spermatophyta</taxon>
        <taxon>Magnoliopsida</taxon>
        <taxon>eudicotyledons</taxon>
        <taxon>Gunneridae</taxon>
        <taxon>Pentapetalae</taxon>
        <taxon>rosids</taxon>
        <taxon>fabids</taxon>
        <taxon>Malpighiales</taxon>
        <taxon>Salicaceae</taxon>
        <taxon>Saliceae</taxon>
        <taxon>Populus</taxon>
    </lineage>
</organism>
<reference evidence="1" key="1">
    <citation type="journal article" date="2021" name="J. Hered.">
        <title>Genome Assembly of Salicaceae Populus deltoides (Eastern Cottonwood) I-69 Based on Nanopore Sequencing and Hi-C Technologies.</title>
        <authorList>
            <person name="Bai S."/>
            <person name="Wu H."/>
            <person name="Zhang J."/>
            <person name="Pan Z."/>
            <person name="Zhao W."/>
            <person name="Li Z."/>
            <person name="Tong C."/>
        </authorList>
    </citation>
    <scope>NUCLEOTIDE SEQUENCE</scope>
    <source>
        <tissue evidence="1">Leaf</tissue>
    </source>
</reference>
<evidence type="ECO:0000313" key="2">
    <source>
        <dbReference type="Proteomes" id="UP000807159"/>
    </source>
</evidence>
<keyword evidence="2" id="KW-1185">Reference proteome</keyword>
<sequence length="70" mass="7788">MFKQASLLCPQGCVTMRFTFTASADGSRLVKCAHWIIVSGSFRSMATRTFGASGHHSFLFQCCQEEYLDS</sequence>
<evidence type="ECO:0000313" key="1">
    <source>
        <dbReference type="EMBL" id="KAH8505469.1"/>
    </source>
</evidence>
<protein>
    <submittedName>
        <fullName evidence="1">Uncharacterized protein</fullName>
    </submittedName>
</protein>
<proteinExistence type="predicted"/>
<dbReference type="AlphaFoldDB" id="A0A8T2YKC6"/>
<name>A0A8T2YKC6_POPDE</name>
<comment type="caution">
    <text evidence="1">The sequence shown here is derived from an EMBL/GenBank/DDBJ whole genome shotgun (WGS) entry which is preliminary data.</text>
</comment>
<accession>A0A8T2YKC6</accession>
<gene>
    <name evidence="1" type="ORF">H0E87_012633</name>
</gene>
<dbReference type="Proteomes" id="UP000807159">
    <property type="component" value="Chromosome 6"/>
</dbReference>
<dbReference type="EMBL" id="JACEGQ020000006">
    <property type="protein sequence ID" value="KAH8505469.1"/>
    <property type="molecule type" value="Genomic_DNA"/>
</dbReference>